<evidence type="ECO:0000313" key="2">
    <source>
        <dbReference type="EMBL" id="PTM77563.1"/>
    </source>
</evidence>
<feature type="region of interest" description="Disordered" evidence="1">
    <location>
        <begin position="1"/>
        <end position="23"/>
    </location>
</feature>
<evidence type="ECO:0000313" key="3">
    <source>
        <dbReference type="Proteomes" id="UP000240800"/>
    </source>
</evidence>
<feature type="compositionally biased region" description="Low complexity" evidence="1">
    <location>
        <begin position="149"/>
        <end position="164"/>
    </location>
</feature>
<comment type="caution">
    <text evidence="2">The sequence shown here is derived from an EMBL/GenBank/DDBJ whole genome shotgun (WGS) entry which is preliminary data.</text>
</comment>
<reference evidence="2 3" key="1">
    <citation type="submission" date="2018-04" db="EMBL/GenBank/DDBJ databases">
        <title>Genomic Encyclopedia of Type Strains, Phase III (KMG-III): the genomes of soil and plant-associated and newly described type strains.</title>
        <authorList>
            <person name="Whitman W."/>
        </authorList>
    </citation>
    <scope>NUCLEOTIDE SEQUENCE [LARGE SCALE GENOMIC DNA]</scope>
    <source>
        <strain evidence="2 3">JA192</strain>
    </source>
</reference>
<name>A0ABX5J7V7_9RHOB</name>
<gene>
    <name evidence="2" type="ORF">C8J29_10580</name>
</gene>
<proteinExistence type="predicted"/>
<protein>
    <submittedName>
        <fullName evidence="2">Uncharacterized protein</fullName>
    </submittedName>
</protein>
<feature type="compositionally biased region" description="Basic and acidic residues" evidence="1">
    <location>
        <begin position="71"/>
        <end position="83"/>
    </location>
</feature>
<organism evidence="2 3">
    <name type="scientific">Cereibacter johrii</name>
    <dbReference type="NCBI Taxonomy" id="445629"/>
    <lineage>
        <taxon>Bacteria</taxon>
        <taxon>Pseudomonadati</taxon>
        <taxon>Pseudomonadota</taxon>
        <taxon>Alphaproteobacteria</taxon>
        <taxon>Rhodobacterales</taxon>
        <taxon>Paracoccaceae</taxon>
        <taxon>Cereibacter</taxon>
    </lineage>
</organism>
<feature type="compositionally biased region" description="Low complexity" evidence="1">
    <location>
        <begin position="229"/>
        <end position="245"/>
    </location>
</feature>
<accession>A0ABX5J7V7</accession>
<dbReference type="EMBL" id="PZZW01000005">
    <property type="protein sequence ID" value="PTM77563.1"/>
    <property type="molecule type" value="Genomic_DNA"/>
</dbReference>
<dbReference type="Proteomes" id="UP000240800">
    <property type="component" value="Unassembled WGS sequence"/>
</dbReference>
<feature type="region of interest" description="Disordered" evidence="1">
    <location>
        <begin position="38"/>
        <end position="266"/>
    </location>
</feature>
<evidence type="ECO:0000256" key="1">
    <source>
        <dbReference type="SAM" id="MobiDB-lite"/>
    </source>
</evidence>
<sequence>MSSGWVERTGRPSSRGGGSARPGSLFAILVGATHSCGTLEGQHSRSRSASGGEDCRRGLANRRNVASPGRGSRDERSRSRDSRGSPIVRQRARRAGGLAQQQRQQDDAALGKRGCCGAPPRGGEPRRAQGAAPLSQSGGASEPRPNRDGSGAAAGSAACLFSSGGACGPRPDQDGSGVRAGSAARLPPSGGAYESCFNRDGIGAGAGSRRWPIRAGRSLPGAPRLSQHAAGPIRAQAEPAAAPRRLCQHVGQGPESAGPQGRDRWI</sequence>
<keyword evidence="3" id="KW-1185">Reference proteome</keyword>